<dbReference type="AlphaFoldDB" id="A0A1E5D2P9"/>
<gene>
    <name evidence="3" type="ORF">A130_03940</name>
</gene>
<name>A0A1E5D2P9_9VIBR</name>
<dbReference type="Proteomes" id="UP000094165">
    <property type="component" value="Unassembled WGS sequence"/>
</dbReference>
<evidence type="ECO:0000313" key="3">
    <source>
        <dbReference type="EMBL" id="OEE77793.1"/>
    </source>
</evidence>
<organism evidence="3 4">
    <name type="scientific">Vibrio genomosp. F6 str. FF-238</name>
    <dbReference type="NCBI Taxonomy" id="1191298"/>
    <lineage>
        <taxon>Bacteria</taxon>
        <taxon>Pseudomonadati</taxon>
        <taxon>Pseudomonadota</taxon>
        <taxon>Gammaproteobacteria</taxon>
        <taxon>Vibrionales</taxon>
        <taxon>Vibrionaceae</taxon>
        <taxon>Vibrio</taxon>
    </lineage>
</organism>
<comment type="similarity">
    <text evidence="1">Belongs to the MaoP family.</text>
</comment>
<protein>
    <recommendedName>
        <fullName evidence="2">Macrodomain Ori protein</fullName>
    </recommendedName>
</protein>
<dbReference type="InterPro" id="IPR007335">
    <property type="entry name" value="DUF413"/>
</dbReference>
<sequence length="127" mass="14570">MSEIIFRNGKKRFYDNVKFPRGFAKSGEFTLVEEDILITYGDTMLGLELGEITPENAEEKHFIKVLSHPGKAKTKLERVWLKYIQLARGRKRFFTLNSTKKFANAVSMDTVNDDDYEPDDTLLVSGS</sequence>
<evidence type="ECO:0000313" key="4">
    <source>
        <dbReference type="Proteomes" id="UP000094165"/>
    </source>
</evidence>
<evidence type="ECO:0000256" key="1">
    <source>
        <dbReference type="ARBA" id="ARBA00093464"/>
    </source>
</evidence>
<dbReference type="RefSeq" id="WP_017052401.1">
    <property type="nucleotide sequence ID" value="NZ_AJYW02000071.1"/>
</dbReference>
<proteinExistence type="inferred from homology"/>
<accession>A0A1E5D2P9</accession>
<comment type="caution">
    <text evidence="3">The sequence shown here is derived from an EMBL/GenBank/DDBJ whole genome shotgun (WGS) entry which is preliminary data.</text>
</comment>
<dbReference type="Pfam" id="PF04219">
    <property type="entry name" value="DUF413"/>
    <property type="match status" value="1"/>
</dbReference>
<reference evidence="3 4" key="1">
    <citation type="journal article" date="2012" name="Science">
        <title>Ecological populations of bacteria act as socially cohesive units of antibiotic production and resistance.</title>
        <authorList>
            <person name="Cordero O.X."/>
            <person name="Wildschutte H."/>
            <person name="Kirkup B."/>
            <person name="Proehl S."/>
            <person name="Ngo L."/>
            <person name="Hussain F."/>
            <person name="Le Roux F."/>
            <person name="Mincer T."/>
            <person name="Polz M.F."/>
        </authorList>
    </citation>
    <scope>NUCLEOTIDE SEQUENCE [LARGE SCALE GENOMIC DNA]</scope>
    <source>
        <strain evidence="3 4">FF-238</strain>
    </source>
</reference>
<evidence type="ECO:0000256" key="2">
    <source>
        <dbReference type="ARBA" id="ARBA00093628"/>
    </source>
</evidence>
<keyword evidence="4" id="KW-1185">Reference proteome</keyword>
<dbReference type="EMBL" id="AJYW02000071">
    <property type="protein sequence ID" value="OEE77793.1"/>
    <property type="molecule type" value="Genomic_DNA"/>
</dbReference>
<dbReference type="NCBIfam" id="NF008252">
    <property type="entry name" value="PRK11027.1-2"/>
    <property type="match status" value="1"/>
</dbReference>